<accession>A0A644U6H3</accession>
<comment type="pathway">
    <text evidence="1">Cofactor biosynthesis; molybdopterin biosynthesis.</text>
</comment>
<name>A0A644U6H3_9ZZZZ</name>
<dbReference type="InterPro" id="IPR002820">
    <property type="entry name" value="Mopterin_CF_biosynth-C_dom"/>
</dbReference>
<dbReference type="InterPro" id="IPR036522">
    <property type="entry name" value="MoaC_sf"/>
</dbReference>
<organism evidence="4">
    <name type="scientific">bioreactor metagenome</name>
    <dbReference type="NCBI Taxonomy" id="1076179"/>
    <lineage>
        <taxon>unclassified sequences</taxon>
        <taxon>metagenomes</taxon>
        <taxon>ecological metagenomes</taxon>
    </lineage>
</organism>
<evidence type="ECO:0000259" key="3">
    <source>
        <dbReference type="Pfam" id="PF01967"/>
    </source>
</evidence>
<dbReference type="GO" id="GO:0061799">
    <property type="term" value="F:cyclic pyranopterin monophosphate synthase activity"/>
    <property type="evidence" value="ECO:0007669"/>
    <property type="project" value="UniProtKB-EC"/>
</dbReference>
<gene>
    <name evidence="4" type="primary">moaC_3</name>
    <name evidence="4" type="ORF">SDC9_20353</name>
</gene>
<dbReference type="HAMAP" id="MF_01224_A">
    <property type="entry name" value="MoaC_A"/>
    <property type="match status" value="1"/>
</dbReference>
<protein>
    <submittedName>
        <fullName evidence="4">Cyclic pyranopterin monophosphate synthase</fullName>
        <ecNumber evidence="4">4.6.1.17</ecNumber>
    </submittedName>
</protein>
<comment type="caution">
    <text evidence="4">The sequence shown here is derived from an EMBL/GenBank/DDBJ whole genome shotgun (WGS) entry which is preliminary data.</text>
</comment>
<dbReference type="GO" id="GO:0006777">
    <property type="term" value="P:Mo-molybdopterin cofactor biosynthetic process"/>
    <property type="evidence" value="ECO:0007669"/>
    <property type="project" value="UniProtKB-KW"/>
</dbReference>
<dbReference type="EC" id="4.6.1.17" evidence="4"/>
<dbReference type="EMBL" id="VSSQ01000081">
    <property type="protein sequence ID" value="MPL74540.1"/>
    <property type="molecule type" value="Genomic_DNA"/>
</dbReference>
<dbReference type="Gene3D" id="3.30.70.640">
    <property type="entry name" value="Molybdopterin cofactor biosynthesis C (MoaC) domain"/>
    <property type="match status" value="1"/>
</dbReference>
<evidence type="ECO:0000256" key="1">
    <source>
        <dbReference type="ARBA" id="ARBA00005046"/>
    </source>
</evidence>
<dbReference type="SUPFAM" id="SSF55040">
    <property type="entry name" value="Molybdenum cofactor biosynthesis protein C, MoaC"/>
    <property type="match status" value="1"/>
</dbReference>
<dbReference type="InterPro" id="IPR023047">
    <property type="entry name" value="Mo_CF_biosynth-C_arc"/>
</dbReference>
<dbReference type="CDD" id="cd01419">
    <property type="entry name" value="MoaC_A"/>
    <property type="match status" value="1"/>
</dbReference>
<dbReference type="InterPro" id="IPR023045">
    <property type="entry name" value="MoaC"/>
</dbReference>
<dbReference type="UniPathway" id="UPA00344"/>
<sequence>MPVFTHLNENNEVHMVDVTPKPDVFREATAKGRIYLRPETLAAIAGGRVLKGNVLATAQVAGTLAVKQTWALIPMCHPLPVGGVTIWFEQTDEYIEAFCRVKTYGKTGIEMEALTGVSLALLTIWDMVKSAEKDEAGQYPVTRIDGISVIEKIKGTPE</sequence>
<dbReference type="Pfam" id="PF01967">
    <property type="entry name" value="MoaC"/>
    <property type="match status" value="1"/>
</dbReference>
<dbReference type="AlphaFoldDB" id="A0A644U6H3"/>
<dbReference type="NCBIfam" id="TIGR00581">
    <property type="entry name" value="moaC"/>
    <property type="match status" value="1"/>
</dbReference>
<evidence type="ECO:0000313" key="4">
    <source>
        <dbReference type="EMBL" id="MPL74540.1"/>
    </source>
</evidence>
<keyword evidence="2" id="KW-0501">Molybdenum cofactor biosynthesis</keyword>
<feature type="domain" description="Molybdopterin cofactor biosynthesis C (MoaC)" evidence="3">
    <location>
        <begin position="15"/>
        <end position="155"/>
    </location>
</feature>
<dbReference type="NCBIfam" id="NF008999">
    <property type="entry name" value="PRK12343.1"/>
    <property type="match status" value="1"/>
</dbReference>
<reference evidence="4" key="1">
    <citation type="submission" date="2019-08" db="EMBL/GenBank/DDBJ databases">
        <authorList>
            <person name="Kucharzyk K."/>
            <person name="Murdoch R.W."/>
            <person name="Higgins S."/>
            <person name="Loffler F."/>
        </authorList>
    </citation>
    <scope>NUCLEOTIDE SEQUENCE</scope>
</reference>
<proteinExistence type="inferred from homology"/>
<keyword evidence="4" id="KW-0456">Lyase</keyword>
<evidence type="ECO:0000256" key="2">
    <source>
        <dbReference type="ARBA" id="ARBA00023150"/>
    </source>
</evidence>